<dbReference type="GO" id="GO:0005739">
    <property type="term" value="C:mitochondrion"/>
    <property type="evidence" value="ECO:0007669"/>
    <property type="project" value="TreeGrafter"/>
</dbReference>
<dbReference type="InParanoid" id="K1XEG7"/>
<dbReference type="AlphaFoldDB" id="K1XEG7"/>
<evidence type="ECO:0000313" key="13">
    <source>
        <dbReference type="Proteomes" id="UP000006753"/>
    </source>
</evidence>
<evidence type="ECO:0000256" key="7">
    <source>
        <dbReference type="ARBA" id="ARBA00049197"/>
    </source>
</evidence>
<proteinExistence type="inferred from homology"/>
<evidence type="ECO:0000256" key="9">
    <source>
        <dbReference type="SAM" id="Phobius"/>
    </source>
</evidence>
<keyword evidence="9" id="KW-0812">Transmembrane</keyword>
<dbReference type="SUPFAM" id="SSF51735">
    <property type="entry name" value="NAD(P)-binding Rossmann-fold domains"/>
    <property type="match status" value="1"/>
</dbReference>
<accession>K1XEG7</accession>
<dbReference type="InterPro" id="IPR015815">
    <property type="entry name" value="HIBADH-related"/>
</dbReference>
<feature type="transmembrane region" description="Helical" evidence="9">
    <location>
        <begin position="6"/>
        <end position="25"/>
    </location>
</feature>
<dbReference type="InterPro" id="IPR008927">
    <property type="entry name" value="6-PGluconate_DH-like_C_sf"/>
</dbReference>
<keyword evidence="9" id="KW-1133">Transmembrane helix</keyword>
<keyword evidence="13" id="KW-1185">Reference proteome</keyword>
<dbReference type="InterPro" id="IPR036291">
    <property type="entry name" value="NAD(P)-bd_dom_sf"/>
</dbReference>
<dbReference type="OrthoDB" id="21615at2759"/>
<dbReference type="OMA" id="ICENARE"/>
<organism evidence="12 13">
    <name type="scientific">Marssonina brunnea f. sp. multigermtubi (strain MB_m1)</name>
    <name type="common">Marssonina leaf spot fungus</name>
    <dbReference type="NCBI Taxonomy" id="1072389"/>
    <lineage>
        <taxon>Eukaryota</taxon>
        <taxon>Fungi</taxon>
        <taxon>Dikarya</taxon>
        <taxon>Ascomycota</taxon>
        <taxon>Pezizomycotina</taxon>
        <taxon>Leotiomycetes</taxon>
        <taxon>Helotiales</taxon>
        <taxon>Drepanopezizaceae</taxon>
        <taxon>Drepanopeziza</taxon>
    </lineage>
</organism>
<comment type="catalytic activity">
    <reaction evidence="7">
        <text>3-hydroxy-2-methylpropanoate + NAD(+) = 2-methyl-3-oxopropanoate + NADH + H(+)</text>
        <dbReference type="Rhea" id="RHEA:17681"/>
        <dbReference type="ChEBI" id="CHEBI:11805"/>
        <dbReference type="ChEBI" id="CHEBI:15378"/>
        <dbReference type="ChEBI" id="CHEBI:57540"/>
        <dbReference type="ChEBI" id="CHEBI:57700"/>
        <dbReference type="ChEBI" id="CHEBI:57945"/>
        <dbReference type="EC" id="1.1.1.31"/>
    </reaction>
</comment>
<dbReference type="Pfam" id="PF03446">
    <property type="entry name" value="NAD_binding_2"/>
    <property type="match status" value="1"/>
</dbReference>
<dbReference type="Pfam" id="PF14833">
    <property type="entry name" value="NAD_binding_11"/>
    <property type="match status" value="1"/>
</dbReference>
<dbReference type="Gene3D" id="1.10.1040.10">
    <property type="entry name" value="N-(1-d-carboxylethyl)-l-norvaline Dehydrogenase, domain 2"/>
    <property type="match status" value="1"/>
</dbReference>
<evidence type="ECO:0000256" key="4">
    <source>
        <dbReference type="ARBA" id="ARBA00022456"/>
    </source>
</evidence>
<dbReference type="InterPro" id="IPR013328">
    <property type="entry name" value="6PGD_dom2"/>
</dbReference>
<dbReference type="EC" id="1.1.1.31" evidence="3"/>
<sequence length="326" mass="33984">MAAQPRNIGFIGLGIMGLPMAINLAKKLPAKSRLYAYDISADALAKLLETESDTDVQICKSSREVASNSDVTFTMVPEGSHVRAVYLSPDDGILASSDLSSKILIDCSTIDTATSSLVRSSLATQHPTARFYDAPVSGGSLGAADGSLTLMLGAAADDPNGPLLRELLGLLGRSVFACGGPSMGLTAKLCNNYCSGLIAIATAEAFNIGIRAGMDPRVLAQIFATSTAQSTICDKWNPVPGVCPAAPASKDYAGGFKVQLMKKDFGLAVAAAEHVGARLQLGEAGLQTYAAASEDPNCRDRDSRVVFRYIGGDEDWATKIQGNPSS</sequence>
<protein>
    <recommendedName>
        <fullName evidence="3">3-hydroxyisobutyrate dehydrogenase</fullName>
        <ecNumber evidence="3">1.1.1.31</ecNumber>
    </recommendedName>
</protein>
<keyword evidence="4" id="KW-0101">Branched-chain amino acid catabolism</keyword>
<dbReference type="PIRSF" id="PIRSF000103">
    <property type="entry name" value="HIBADH"/>
    <property type="match status" value="1"/>
</dbReference>
<dbReference type="GeneID" id="18758420"/>
<feature type="active site" evidence="8">
    <location>
        <position position="188"/>
    </location>
</feature>
<dbReference type="InterPro" id="IPR029154">
    <property type="entry name" value="HIBADH-like_NADP-bd"/>
</dbReference>
<keyword evidence="9" id="KW-0472">Membrane</keyword>
<dbReference type="GO" id="GO:0051287">
    <property type="term" value="F:NAD binding"/>
    <property type="evidence" value="ECO:0007669"/>
    <property type="project" value="InterPro"/>
</dbReference>
<dbReference type="Proteomes" id="UP000006753">
    <property type="component" value="Unassembled WGS sequence"/>
</dbReference>
<dbReference type="RefSeq" id="XP_007290374.1">
    <property type="nucleotide sequence ID" value="XM_007290312.1"/>
</dbReference>
<dbReference type="PANTHER" id="PTHR22981">
    <property type="entry name" value="3-HYDROXYISOBUTYRATE DEHYDROGENASE-RELATED"/>
    <property type="match status" value="1"/>
</dbReference>
<dbReference type="GO" id="GO:0008442">
    <property type="term" value="F:3-hydroxyisobutyrate dehydrogenase activity"/>
    <property type="evidence" value="ECO:0007669"/>
    <property type="project" value="UniProtKB-EC"/>
</dbReference>
<dbReference type="HOGENOM" id="CLU_035117_6_1_1"/>
<keyword evidence="5" id="KW-0560">Oxidoreductase</keyword>
<name>K1XEG7_MARBU</name>
<evidence type="ECO:0000256" key="2">
    <source>
        <dbReference type="ARBA" id="ARBA00006013"/>
    </source>
</evidence>
<dbReference type="PROSITE" id="PS00895">
    <property type="entry name" value="3_HYDROXYISOBUT_DH"/>
    <property type="match status" value="1"/>
</dbReference>
<dbReference type="GO" id="GO:0006574">
    <property type="term" value="P:L-valine catabolic process"/>
    <property type="evidence" value="ECO:0007669"/>
    <property type="project" value="TreeGrafter"/>
</dbReference>
<dbReference type="InterPro" id="IPR002204">
    <property type="entry name" value="3-OH-isobutyrate_DH-rel_CS"/>
</dbReference>
<comment type="pathway">
    <text evidence="1">Amino-acid degradation; L-valine degradation.</text>
</comment>
<dbReference type="Gene3D" id="3.40.50.720">
    <property type="entry name" value="NAD(P)-binding Rossmann-like Domain"/>
    <property type="match status" value="1"/>
</dbReference>
<keyword evidence="6" id="KW-0520">NAD</keyword>
<reference evidence="12 13" key="1">
    <citation type="journal article" date="2012" name="BMC Genomics">
        <title>Sequencing the genome of Marssonina brunnea reveals fungus-poplar co-evolution.</title>
        <authorList>
            <person name="Zhu S."/>
            <person name="Cao Y.-Z."/>
            <person name="Jiang C."/>
            <person name="Tan B.-Y."/>
            <person name="Wang Z."/>
            <person name="Feng S."/>
            <person name="Zhang L."/>
            <person name="Su X.-H."/>
            <person name="Brejova B."/>
            <person name="Vinar T."/>
            <person name="Xu M."/>
            <person name="Wang M.-X."/>
            <person name="Zhang S.-G."/>
            <person name="Huang M.-R."/>
            <person name="Wu R."/>
            <person name="Zhou Y."/>
        </authorList>
    </citation>
    <scope>NUCLEOTIDE SEQUENCE [LARGE SCALE GENOMIC DNA]</scope>
    <source>
        <strain evidence="12 13">MB_m1</strain>
    </source>
</reference>
<dbReference type="PANTHER" id="PTHR22981:SF81">
    <property type="entry name" value="DEHYDROGENASE, PUTATIVE-RELATED"/>
    <property type="match status" value="1"/>
</dbReference>
<feature type="domain" description="3-hydroxyisobutyrate dehydrogenase-like NAD-binding" evidence="11">
    <location>
        <begin position="184"/>
        <end position="303"/>
    </location>
</feature>
<dbReference type="InterPro" id="IPR006115">
    <property type="entry name" value="6PGDH_NADP-bd"/>
</dbReference>
<feature type="domain" description="6-phosphogluconate dehydrogenase NADP-binding" evidence="10">
    <location>
        <begin position="7"/>
        <end position="176"/>
    </location>
</feature>
<gene>
    <name evidence="12" type="ORF">MBM_02485</name>
</gene>
<evidence type="ECO:0000313" key="12">
    <source>
        <dbReference type="EMBL" id="EKD19248.1"/>
    </source>
</evidence>
<comment type="similarity">
    <text evidence="2">Belongs to the HIBADH-related family. 3-hydroxyisobutyrate dehydrogenase subfamily.</text>
</comment>
<dbReference type="EMBL" id="JH921431">
    <property type="protein sequence ID" value="EKD19248.1"/>
    <property type="molecule type" value="Genomic_DNA"/>
</dbReference>
<evidence type="ECO:0000259" key="10">
    <source>
        <dbReference type="Pfam" id="PF03446"/>
    </source>
</evidence>
<dbReference type="eggNOG" id="KOG0409">
    <property type="taxonomic scope" value="Eukaryota"/>
</dbReference>
<dbReference type="SUPFAM" id="SSF48179">
    <property type="entry name" value="6-phosphogluconate dehydrogenase C-terminal domain-like"/>
    <property type="match status" value="1"/>
</dbReference>
<evidence type="ECO:0000256" key="1">
    <source>
        <dbReference type="ARBA" id="ARBA00005109"/>
    </source>
</evidence>
<evidence type="ECO:0000256" key="5">
    <source>
        <dbReference type="ARBA" id="ARBA00023002"/>
    </source>
</evidence>
<dbReference type="FunFam" id="1.10.1040.10:FF:000006">
    <property type="entry name" value="3-hydroxyisobutyrate dehydrogenase"/>
    <property type="match status" value="1"/>
</dbReference>
<evidence type="ECO:0000256" key="6">
    <source>
        <dbReference type="ARBA" id="ARBA00023027"/>
    </source>
</evidence>
<dbReference type="STRING" id="1072389.K1XEG7"/>
<dbReference type="GO" id="GO:0050661">
    <property type="term" value="F:NADP binding"/>
    <property type="evidence" value="ECO:0007669"/>
    <property type="project" value="InterPro"/>
</dbReference>
<evidence type="ECO:0000256" key="8">
    <source>
        <dbReference type="PIRSR" id="PIRSR000103-1"/>
    </source>
</evidence>
<evidence type="ECO:0000259" key="11">
    <source>
        <dbReference type="Pfam" id="PF14833"/>
    </source>
</evidence>
<evidence type="ECO:0000256" key="3">
    <source>
        <dbReference type="ARBA" id="ARBA00012991"/>
    </source>
</evidence>
<dbReference type="KEGG" id="mbe:MBM_02485"/>